<evidence type="ECO:0000256" key="2">
    <source>
        <dbReference type="ARBA" id="ARBA00005811"/>
    </source>
</evidence>
<keyword evidence="7" id="KW-0653">Protein transport</keyword>
<evidence type="ECO:0000256" key="5">
    <source>
        <dbReference type="ARBA" id="ARBA00022989"/>
    </source>
</evidence>
<protein>
    <submittedName>
        <fullName evidence="9">Biopolymer transporter ExbD</fullName>
    </submittedName>
</protein>
<keyword evidence="6 8" id="KW-0472">Membrane</keyword>
<keyword evidence="5 8" id="KW-1133">Transmembrane helix</keyword>
<evidence type="ECO:0000313" key="9">
    <source>
        <dbReference type="EMBL" id="MBN4067262.1"/>
    </source>
</evidence>
<evidence type="ECO:0000256" key="1">
    <source>
        <dbReference type="ARBA" id="ARBA00004162"/>
    </source>
</evidence>
<feature type="transmembrane region" description="Helical" evidence="8">
    <location>
        <begin position="20"/>
        <end position="41"/>
    </location>
</feature>
<sequence length="140" mass="15766">MSRRRTRAGSNELEDPIINLTPLIDVVFVVLIMFIIIAPLLEVDQVLLANKDVGTTIPTAVQEKSPIAVRVLSDNTIKYNDQQVTPKQLSALLMQAKEEHPTRRLQLFHDKRAQFGTYQEVKNAAEGAGFEEMDVILNPR</sequence>
<keyword evidence="4 7" id="KW-0812">Transmembrane</keyword>
<evidence type="ECO:0000256" key="6">
    <source>
        <dbReference type="ARBA" id="ARBA00023136"/>
    </source>
</evidence>
<evidence type="ECO:0000313" key="10">
    <source>
        <dbReference type="Proteomes" id="UP000722121"/>
    </source>
</evidence>
<reference evidence="9 10" key="1">
    <citation type="submission" date="2021-02" db="EMBL/GenBank/DDBJ databases">
        <title>Activity-based single-cell genomes from oceanic crustal fluid captures similar information to metagenomic and metatranscriptomic surveys with orders of magnitude less sampling.</title>
        <authorList>
            <person name="D'Angelo T.S."/>
            <person name="Orcutt B.N."/>
        </authorList>
    </citation>
    <scope>NUCLEOTIDE SEQUENCE [LARGE SCALE GENOMIC DNA]</scope>
    <source>
        <strain evidence="9">AH-315-G07</strain>
    </source>
</reference>
<gene>
    <name evidence="9" type="ORF">JYU14_04180</name>
</gene>
<dbReference type="EMBL" id="JAFITR010000096">
    <property type="protein sequence ID" value="MBN4067262.1"/>
    <property type="molecule type" value="Genomic_DNA"/>
</dbReference>
<name>A0ABS3AR99_9BACT</name>
<accession>A0ABS3AR99</accession>
<keyword evidence="3" id="KW-1003">Cell membrane</keyword>
<evidence type="ECO:0000256" key="8">
    <source>
        <dbReference type="SAM" id="Phobius"/>
    </source>
</evidence>
<organism evidence="9 10">
    <name type="scientific">Simkania negevensis</name>
    <dbReference type="NCBI Taxonomy" id="83561"/>
    <lineage>
        <taxon>Bacteria</taxon>
        <taxon>Pseudomonadati</taxon>
        <taxon>Chlamydiota</taxon>
        <taxon>Chlamydiia</taxon>
        <taxon>Parachlamydiales</taxon>
        <taxon>Simkaniaceae</taxon>
        <taxon>Simkania</taxon>
    </lineage>
</organism>
<dbReference type="Gene3D" id="3.30.420.270">
    <property type="match status" value="1"/>
</dbReference>
<evidence type="ECO:0000256" key="3">
    <source>
        <dbReference type="ARBA" id="ARBA00022475"/>
    </source>
</evidence>
<comment type="similarity">
    <text evidence="2 7">Belongs to the ExbD/TolR family.</text>
</comment>
<dbReference type="PANTHER" id="PTHR30558:SF7">
    <property type="entry name" value="TOL-PAL SYSTEM PROTEIN TOLR"/>
    <property type="match status" value="1"/>
</dbReference>
<comment type="caution">
    <text evidence="9">The sequence shown here is derived from an EMBL/GenBank/DDBJ whole genome shotgun (WGS) entry which is preliminary data.</text>
</comment>
<dbReference type="InterPro" id="IPR003400">
    <property type="entry name" value="ExbD"/>
</dbReference>
<dbReference type="Proteomes" id="UP000722121">
    <property type="component" value="Unassembled WGS sequence"/>
</dbReference>
<keyword evidence="7" id="KW-0813">Transport</keyword>
<proteinExistence type="inferred from homology"/>
<keyword evidence="10" id="KW-1185">Reference proteome</keyword>
<dbReference type="PANTHER" id="PTHR30558">
    <property type="entry name" value="EXBD MEMBRANE COMPONENT OF PMF-DRIVEN MACROMOLECULE IMPORT SYSTEM"/>
    <property type="match status" value="1"/>
</dbReference>
<evidence type="ECO:0000256" key="4">
    <source>
        <dbReference type="ARBA" id="ARBA00022692"/>
    </source>
</evidence>
<comment type="subcellular location">
    <subcellularLocation>
        <location evidence="1">Cell membrane</location>
        <topology evidence="1">Single-pass membrane protein</topology>
    </subcellularLocation>
    <subcellularLocation>
        <location evidence="7">Cell membrane</location>
        <topology evidence="7">Single-pass type II membrane protein</topology>
    </subcellularLocation>
</comment>
<evidence type="ECO:0000256" key="7">
    <source>
        <dbReference type="RuleBase" id="RU003879"/>
    </source>
</evidence>
<dbReference type="Pfam" id="PF02472">
    <property type="entry name" value="ExbD"/>
    <property type="match status" value="1"/>
</dbReference>